<dbReference type="Gene3D" id="3.90.76.10">
    <property type="entry name" value="Dipeptide-binding Protein, Domain 1"/>
    <property type="match status" value="1"/>
</dbReference>
<dbReference type="InterPro" id="IPR039424">
    <property type="entry name" value="SBP_5"/>
</dbReference>
<proteinExistence type="inferred from homology"/>
<dbReference type="GO" id="GO:0015833">
    <property type="term" value="P:peptide transport"/>
    <property type="evidence" value="ECO:0007669"/>
    <property type="project" value="TreeGrafter"/>
</dbReference>
<accession>A0A1I0WA40</accession>
<dbReference type="AlphaFoldDB" id="A0A1I0WA40"/>
<dbReference type="Proteomes" id="UP000198619">
    <property type="component" value="Unassembled WGS sequence"/>
</dbReference>
<dbReference type="Pfam" id="PF00496">
    <property type="entry name" value="SBP_bac_5"/>
    <property type="match status" value="1"/>
</dbReference>
<dbReference type="CDD" id="cd00995">
    <property type="entry name" value="PBP2_NikA_DppA_OppA_like"/>
    <property type="match status" value="1"/>
</dbReference>
<dbReference type="PROSITE" id="PS51257">
    <property type="entry name" value="PROKAR_LIPOPROTEIN"/>
    <property type="match status" value="1"/>
</dbReference>
<comment type="subcellular location">
    <subcellularLocation>
        <location evidence="1">Cell membrane</location>
        <topology evidence="1">Lipid-anchor</topology>
    </subcellularLocation>
</comment>
<sequence>MKGKKIMSLFLAVSLVALTACGGAKDSGQKTSNIKEGGTLILAAGGDPNVLNPMYGNDRVTMTINNSLYAPLFEKVNGKIKYYLAEDFKVSDDYLTYTIKLKKDLKWHDGTLITADDIVFTVDKITDEKQNCMSRPDYFIDDKKVEYKKVDDQTIEFKLQKVSMAFEGVLEGIRPIPKHVFEGEEDIAKSNKNEKPVGSGPYKFKEAKKGESVTLEKFDDYVDGKPHIDSVVFRVIPDANASNTALLNGEISAKYLKAQDVEKFKEKTNIVTYSEGMLNYIVFNFNNKSVAKPEVRKAMAYALNKDELLKAGNISTEFADTASSVFTPDTQYYTDDVEKYGYNLDKAKELMTKSGEKDLKLRLAYVNGIKDEEAEVLVIQQKLKDIGINIELIPMELNAFIQKLYSMNENNDFDLALNGYVMGSEPDSYKSIFITNDGNNVSNYSNKELDPLWAKANLETDKIKREAIYKELQQRMADELPLYPMVYPKSMVGVDKKIGGTEEARPAPIYMFRDLSKLYFTE</sequence>
<evidence type="ECO:0000313" key="6">
    <source>
        <dbReference type="EMBL" id="SFA85217.1"/>
    </source>
</evidence>
<dbReference type="Gene3D" id="3.40.190.10">
    <property type="entry name" value="Periplasmic binding protein-like II"/>
    <property type="match status" value="1"/>
</dbReference>
<comment type="similarity">
    <text evidence="2">Belongs to the bacterial solute-binding protein 5 family.</text>
</comment>
<feature type="signal peptide" evidence="4">
    <location>
        <begin position="1"/>
        <end position="19"/>
    </location>
</feature>
<organism evidence="6 7">
    <name type="scientific">Clostridium frigidicarnis</name>
    <dbReference type="NCBI Taxonomy" id="84698"/>
    <lineage>
        <taxon>Bacteria</taxon>
        <taxon>Bacillati</taxon>
        <taxon>Bacillota</taxon>
        <taxon>Clostridia</taxon>
        <taxon>Eubacteriales</taxon>
        <taxon>Clostridiaceae</taxon>
        <taxon>Clostridium</taxon>
    </lineage>
</organism>
<dbReference type="PANTHER" id="PTHR30290:SF59">
    <property type="entry name" value="OLIGOPEPTIDE ABC TRANSPORTER,SUBSTRATE-BINDING PROTEIN"/>
    <property type="match status" value="1"/>
</dbReference>
<dbReference type="SUPFAM" id="SSF53850">
    <property type="entry name" value="Periplasmic binding protein-like II"/>
    <property type="match status" value="1"/>
</dbReference>
<evidence type="ECO:0000256" key="4">
    <source>
        <dbReference type="SAM" id="SignalP"/>
    </source>
</evidence>
<dbReference type="FunFam" id="3.90.76.10:FF:000004">
    <property type="entry name" value="Peptide ABC transporter substrate-binding protein"/>
    <property type="match status" value="1"/>
</dbReference>
<dbReference type="GO" id="GO:0042597">
    <property type="term" value="C:periplasmic space"/>
    <property type="evidence" value="ECO:0007669"/>
    <property type="project" value="UniProtKB-ARBA"/>
</dbReference>
<evidence type="ECO:0000259" key="5">
    <source>
        <dbReference type="Pfam" id="PF00496"/>
    </source>
</evidence>
<dbReference type="GO" id="GO:0043190">
    <property type="term" value="C:ATP-binding cassette (ABC) transporter complex"/>
    <property type="evidence" value="ECO:0007669"/>
    <property type="project" value="InterPro"/>
</dbReference>
<evidence type="ECO:0000256" key="2">
    <source>
        <dbReference type="ARBA" id="ARBA00005695"/>
    </source>
</evidence>
<feature type="chain" id="PRO_5038704517" evidence="4">
    <location>
        <begin position="20"/>
        <end position="522"/>
    </location>
</feature>
<dbReference type="InterPro" id="IPR030678">
    <property type="entry name" value="Peptide/Ni-bd"/>
</dbReference>
<evidence type="ECO:0000256" key="1">
    <source>
        <dbReference type="ARBA" id="ARBA00004193"/>
    </source>
</evidence>
<dbReference type="Gene3D" id="3.10.105.10">
    <property type="entry name" value="Dipeptide-binding Protein, Domain 3"/>
    <property type="match status" value="1"/>
</dbReference>
<dbReference type="RefSeq" id="WP_090039001.1">
    <property type="nucleotide sequence ID" value="NZ_FOKI01000004.1"/>
</dbReference>
<dbReference type="PIRSF" id="PIRSF002741">
    <property type="entry name" value="MppA"/>
    <property type="match status" value="1"/>
</dbReference>
<evidence type="ECO:0000313" key="7">
    <source>
        <dbReference type="Proteomes" id="UP000198619"/>
    </source>
</evidence>
<keyword evidence="3 4" id="KW-0732">Signal</keyword>
<dbReference type="STRING" id="84698.SAMN04488528_1004152"/>
<evidence type="ECO:0000256" key="3">
    <source>
        <dbReference type="ARBA" id="ARBA00022729"/>
    </source>
</evidence>
<name>A0A1I0WA40_9CLOT</name>
<reference evidence="6 7" key="1">
    <citation type="submission" date="2016-10" db="EMBL/GenBank/DDBJ databases">
        <authorList>
            <person name="de Groot N.N."/>
        </authorList>
    </citation>
    <scope>NUCLEOTIDE SEQUENCE [LARGE SCALE GENOMIC DNA]</scope>
    <source>
        <strain evidence="6 7">DSM 12271</strain>
    </source>
</reference>
<protein>
    <submittedName>
        <fullName evidence="6">Peptide/nickel transport system substrate-binding protein</fullName>
    </submittedName>
</protein>
<keyword evidence="7" id="KW-1185">Reference proteome</keyword>
<dbReference type="PROSITE" id="PS01040">
    <property type="entry name" value="SBP_BACTERIAL_5"/>
    <property type="match status" value="1"/>
</dbReference>
<dbReference type="InterPro" id="IPR000914">
    <property type="entry name" value="SBP_5_dom"/>
</dbReference>
<gene>
    <name evidence="6" type="ORF">SAMN04488528_1004152</name>
</gene>
<dbReference type="GO" id="GO:1904680">
    <property type="term" value="F:peptide transmembrane transporter activity"/>
    <property type="evidence" value="ECO:0007669"/>
    <property type="project" value="TreeGrafter"/>
</dbReference>
<dbReference type="InterPro" id="IPR023765">
    <property type="entry name" value="SBP_5_CS"/>
</dbReference>
<dbReference type="EMBL" id="FOKI01000004">
    <property type="protein sequence ID" value="SFA85217.1"/>
    <property type="molecule type" value="Genomic_DNA"/>
</dbReference>
<dbReference type="PANTHER" id="PTHR30290">
    <property type="entry name" value="PERIPLASMIC BINDING COMPONENT OF ABC TRANSPORTER"/>
    <property type="match status" value="1"/>
</dbReference>
<feature type="domain" description="Solute-binding protein family 5" evidence="5">
    <location>
        <begin position="80"/>
        <end position="431"/>
    </location>
</feature>
<dbReference type="OrthoDB" id="9772924at2"/>